<dbReference type="OrthoDB" id="10039782at2759"/>
<reference evidence="6" key="1">
    <citation type="submission" date="2025-08" db="UniProtKB">
        <authorList>
            <consortium name="RefSeq"/>
        </authorList>
    </citation>
    <scope>IDENTIFICATION</scope>
    <source>
        <strain evidence="6">15085-1641.00</strain>
        <tissue evidence="6">Whole body</tissue>
    </source>
</reference>
<feature type="region of interest" description="Disordered" evidence="3">
    <location>
        <begin position="49"/>
        <end position="105"/>
    </location>
</feature>
<dbReference type="SMART" id="SM00360">
    <property type="entry name" value="RRM"/>
    <property type="match status" value="1"/>
</dbReference>
<gene>
    <name evidence="6" type="primary">LOC111597226</name>
</gene>
<accession>A0A6J1LUM1</accession>
<dbReference type="GO" id="GO:0016491">
    <property type="term" value="F:oxidoreductase activity"/>
    <property type="evidence" value="ECO:0007669"/>
    <property type="project" value="InterPro"/>
</dbReference>
<name>A0A6J1LUM1_DROHY</name>
<dbReference type="InterPro" id="IPR034140">
    <property type="entry name" value="ENOX_RRM"/>
</dbReference>
<dbReference type="GO" id="GO:0003723">
    <property type="term" value="F:RNA binding"/>
    <property type="evidence" value="ECO:0007669"/>
    <property type="project" value="UniProtKB-UniRule"/>
</dbReference>
<dbReference type="Pfam" id="PF00076">
    <property type="entry name" value="RRM_1"/>
    <property type="match status" value="1"/>
</dbReference>
<sequence>MAFNYANLADNMLPVFGSMPNGVTLPNHPNFINQLAAAISTGTVGVHTPTAANNSGASAQTNAPVNNKKSSKLKPHNAQGSVPMDLENDNDPENTDNMAAGKPSDKLPGAALSLPDAQQLYLNGLMHTPPGYLYFPTAQSAAAAVAATTPSGTTSSSANSSNANAQMLLDPSAMMAAMQQMQHNYAAAGYVAATTVGGMPSDVTGPGMDGTITADGTGNTAGLKEVIKTKNCILFPPNPNAPPPTIRERPPGCRTVFVGGLPENITEDVIREIFESCGEITTLRMSKKNFCHIRYRHEAAIDRAIYLSGYRLRISSQNEPPNFGRLHVDYAQARDDQYDYECKQRQLQREQRHRERMSLDRMRSQSPPPIPHYTDHEATAVAEHLRNNETFVKAIQTITAWLERGDCTKRNANVFYSMIQSTHAHVRRLHTDKQQLEEDLRKARECYRKQMGTMSTQSSSVCIMNNQSNTKHT</sequence>
<evidence type="ECO:0000259" key="4">
    <source>
        <dbReference type="PROSITE" id="PS50102"/>
    </source>
</evidence>
<dbReference type="FunFam" id="3.30.70.330:FF:000485">
    <property type="entry name" value="Uncharacterized protein, isoform B"/>
    <property type="match status" value="1"/>
</dbReference>
<keyword evidence="5" id="KW-1185">Reference proteome</keyword>
<proteinExistence type="predicted"/>
<dbReference type="RefSeq" id="XP_023167581.1">
    <property type="nucleotide sequence ID" value="XM_023311813.2"/>
</dbReference>
<evidence type="ECO:0000256" key="3">
    <source>
        <dbReference type="SAM" id="MobiDB-lite"/>
    </source>
</evidence>
<dbReference type="CDD" id="cd12228">
    <property type="entry name" value="RRM_ENOX"/>
    <property type="match status" value="1"/>
</dbReference>
<dbReference type="PANTHER" id="PTHR16001">
    <property type="entry name" value="ECTO-NOX DISULFIDE-THIOL EXCHANGER"/>
    <property type="match status" value="1"/>
</dbReference>
<dbReference type="AlphaFoldDB" id="A0A6J1LUM1"/>
<feature type="domain" description="RRM" evidence="4">
    <location>
        <begin position="254"/>
        <end position="333"/>
    </location>
</feature>
<dbReference type="InterPro" id="IPR012677">
    <property type="entry name" value="Nucleotide-bd_a/b_plait_sf"/>
</dbReference>
<dbReference type="InterPro" id="IPR035979">
    <property type="entry name" value="RBD_domain_sf"/>
</dbReference>
<protein>
    <submittedName>
        <fullName evidence="6">Ecto-NOX disulfide-thiol exchanger 2 isoform X2</fullName>
    </submittedName>
</protein>
<dbReference type="GO" id="GO:0009897">
    <property type="term" value="C:external side of plasma membrane"/>
    <property type="evidence" value="ECO:0007669"/>
    <property type="project" value="InterPro"/>
</dbReference>
<dbReference type="PANTHER" id="PTHR16001:SF4">
    <property type="entry name" value="ECTO-NOX DISULFIDE-THIOL EXCHANGER 1-LIKE PROTEIN"/>
    <property type="match status" value="1"/>
</dbReference>
<evidence type="ECO:0000256" key="1">
    <source>
        <dbReference type="ARBA" id="ARBA00022884"/>
    </source>
</evidence>
<dbReference type="GO" id="GO:0007624">
    <property type="term" value="P:ultradian rhythm"/>
    <property type="evidence" value="ECO:0007669"/>
    <property type="project" value="InterPro"/>
</dbReference>
<dbReference type="Proteomes" id="UP000504633">
    <property type="component" value="Unplaced"/>
</dbReference>
<evidence type="ECO:0000256" key="2">
    <source>
        <dbReference type="PROSITE-ProRule" id="PRU00176"/>
    </source>
</evidence>
<dbReference type="GeneID" id="111597226"/>
<dbReference type="InterPro" id="IPR038876">
    <property type="entry name" value="ENOX"/>
</dbReference>
<feature type="compositionally biased region" description="Polar residues" evidence="3">
    <location>
        <begin position="50"/>
        <end position="68"/>
    </location>
</feature>
<dbReference type="SUPFAM" id="SSF54928">
    <property type="entry name" value="RNA-binding domain, RBD"/>
    <property type="match status" value="1"/>
</dbReference>
<dbReference type="PROSITE" id="PS50102">
    <property type="entry name" value="RRM"/>
    <property type="match status" value="1"/>
</dbReference>
<evidence type="ECO:0000313" key="6">
    <source>
        <dbReference type="RefSeq" id="XP_023167581.1"/>
    </source>
</evidence>
<dbReference type="InterPro" id="IPR000504">
    <property type="entry name" value="RRM_dom"/>
</dbReference>
<evidence type="ECO:0000313" key="5">
    <source>
        <dbReference type="Proteomes" id="UP000504633"/>
    </source>
</evidence>
<dbReference type="Gene3D" id="3.30.70.330">
    <property type="match status" value="1"/>
</dbReference>
<organism evidence="5 6">
    <name type="scientific">Drosophila hydei</name>
    <name type="common">Fruit fly</name>
    <dbReference type="NCBI Taxonomy" id="7224"/>
    <lineage>
        <taxon>Eukaryota</taxon>
        <taxon>Metazoa</taxon>
        <taxon>Ecdysozoa</taxon>
        <taxon>Arthropoda</taxon>
        <taxon>Hexapoda</taxon>
        <taxon>Insecta</taxon>
        <taxon>Pterygota</taxon>
        <taxon>Neoptera</taxon>
        <taxon>Endopterygota</taxon>
        <taxon>Diptera</taxon>
        <taxon>Brachycera</taxon>
        <taxon>Muscomorpha</taxon>
        <taxon>Ephydroidea</taxon>
        <taxon>Drosophilidae</taxon>
        <taxon>Drosophila</taxon>
    </lineage>
</organism>
<keyword evidence="1 2" id="KW-0694">RNA-binding</keyword>